<dbReference type="PANTHER" id="PTHR10582">
    <property type="entry name" value="TRANSIENT RECEPTOR POTENTIAL ION CHANNEL PROTEIN"/>
    <property type="match status" value="1"/>
</dbReference>
<reference evidence="18" key="4">
    <citation type="submission" date="2025-09" db="UniProtKB">
        <authorList>
            <consortium name="Ensembl"/>
        </authorList>
    </citation>
    <scope>IDENTIFICATION</scope>
</reference>
<sequence>DVSDFFDDVAKGDLKKIKSWLSRIQRNKWQMDELREKETGKTCLMKALLNPVNNSPETTEEIVTSLIECAKGSGCLKKLLDASFTAKAYEGQTALHIAIEKRLDRIVKLLVENGADVHIQAKGTFFQPLTWRDDCFYFGEYPLSQAACTNQPKLVEFLLDKVSNPYAQDSLGNTVLHALVMVADDSEENTAFVTEIYDQILKASEKKCIETRNESKKNLEKISNKEGLTPLQLAATYGKIKIFQHILGRSFPCEGKHSMAHLSRKFVEWAYGPVCCSLYDLSEVDTGERHSALKIVVYNTNHEQKHYDMLDVEPLKELIGIKWRHFAAVMFGISTALYLLYITIFTVMAAYQPQINQQVLHEANGGNPWLLVAQIYTLIAAISFLVKSGLEIFWMWPFTFRSILQINYFYVLFFIQALLVICAHMLCFMQMEVYVIVRVSALVLGWFNILYYFRGFRITGIYTVMVQKMILVDVSRFLLVYGVFLVGFGAGLASLMNDCPQDTECSRFHSFHSAVFELFKLTLGLGDLSGHEDSKYPKVFMLLLICYVILTFVLLLNMLIALMGETVNSVSQESEKIWKLQKAMTILDLERSLPVSWRKWLQRKKIHPNMLVGYTPDGKEDQRTCLRVNDVNKTYWSNTLKNMNEDPG</sequence>
<keyword evidence="12 16" id="KW-0472">Membrane</keyword>
<organism evidence="18 19">
    <name type="scientific">Pelodiscus sinensis</name>
    <name type="common">Chinese softshell turtle</name>
    <name type="synonym">Trionyx sinensis</name>
    <dbReference type="NCBI Taxonomy" id="13735"/>
    <lineage>
        <taxon>Eukaryota</taxon>
        <taxon>Metazoa</taxon>
        <taxon>Chordata</taxon>
        <taxon>Craniata</taxon>
        <taxon>Vertebrata</taxon>
        <taxon>Euteleostomi</taxon>
        <taxon>Archelosauria</taxon>
        <taxon>Testudinata</taxon>
        <taxon>Testudines</taxon>
        <taxon>Cryptodira</taxon>
        <taxon>Trionychia</taxon>
        <taxon>Trionychidae</taxon>
        <taxon>Pelodiscus</taxon>
    </lineage>
</organism>
<dbReference type="InterPro" id="IPR005821">
    <property type="entry name" value="Ion_trans_dom"/>
</dbReference>
<protein>
    <recommendedName>
        <fullName evidence="17">Ion transport domain-containing protein</fullName>
    </recommendedName>
</protein>
<evidence type="ECO:0000256" key="2">
    <source>
        <dbReference type="ARBA" id="ARBA00022448"/>
    </source>
</evidence>
<dbReference type="InterPro" id="IPR008347">
    <property type="entry name" value="TrpV1-4"/>
</dbReference>
<dbReference type="InterPro" id="IPR024862">
    <property type="entry name" value="TRPV"/>
</dbReference>
<reference evidence="18" key="3">
    <citation type="submission" date="2025-08" db="UniProtKB">
        <authorList>
            <consortium name="Ensembl"/>
        </authorList>
    </citation>
    <scope>IDENTIFICATION</scope>
</reference>
<dbReference type="PROSITE" id="PS50088">
    <property type="entry name" value="ANK_REPEAT"/>
    <property type="match status" value="1"/>
</dbReference>
<evidence type="ECO:0000256" key="11">
    <source>
        <dbReference type="ARBA" id="ARBA00023065"/>
    </source>
</evidence>
<dbReference type="Gene3D" id="1.25.40.20">
    <property type="entry name" value="Ankyrin repeat-containing domain"/>
    <property type="match status" value="1"/>
</dbReference>
<dbReference type="Pfam" id="PF12796">
    <property type="entry name" value="Ank_2"/>
    <property type="match status" value="1"/>
</dbReference>
<feature type="transmembrane region" description="Helical" evidence="16">
    <location>
        <begin position="371"/>
        <end position="396"/>
    </location>
</feature>
<evidence type="ECO:0000256" key="13">
    <source>
        <dbReference type="ARBA" id="ARBA00023303"/>
    </source>
</evidence>
<keyword evidence="10 15" id="KW-0040">ANK repeat</keyword>
<evidence type="ECO:0000256" key="8">
    <source>
        <dbReference type="ARBA" id="ARBA00022837"/>
    </source>
</evidence>
<comment type="catalytic activity">
    <reaction evidence="14">
        <text>Ca(2+)(in) = Ca(2+)(out)</text>
        <dbReference type="Rhea" id="RHEA:29671"/>
        <dbReference type="ChEBI" id="CHEBI:29108"/>
    </reaction>
</comment>
<feature type="transmembrane region" description="Helical" evidence="16">
    <location>
        <begin position="539"/>
        <end position="562"/>
    </location>
</feature>
<reference evidence="19" key="1">
    <citation type="submission" date="2011-10" db="EMBL/GenBank/DDBJ databases">
        <authorList>
            <consortium name="Soft-shell Turtle Genome Consortium"/>
        </authorList>
    </citation>
    <scope>NUCLEOTIDE SEQUENCE [LARGE SCALE GENOMIC DNA]</scope>
    <source>
        <strain evidence="19">Daiwa-1</strain>
    </source>
</reference>
<dbReference type="PRINTS" id="PR01768">
    <property type="entry name" value="TRPVRECEPTOR"/>
</dbReference>
<keyword evidence="4" id="KW-0109">Calcium transport</keyword>
<keyword evidence="3" id="KW-1003">Cell membrane</keyword>
<feature type="transmembrane region" description="Helical" evidence="16">
    <location>
        <begin position="408"/>
        <end position="427"/>
    </location>
</feature>
<evidence type="ECO:0000256" key="5">
    <source>
        <dbReference type="ARBA" id="ARBA00022673"/>
    </source>
</evidence>
<keyword evidence="7" id="KW-0677">Repeat</keyword>
<feature type="transmembrane region" description="Helical" evidence="16">
    <location>
        <begin position="433"/>
        <end position="453"/>
    </location>
</feature>
<keyword evidence="19" id="KW-1185">Reference proteome</keyword>
<feature type="domain" description="Ion transport" evidence="17">
    <location>
        <begin position="337"/>
        <end position="574"/>
    </location>
</feature>
<proteinExistence type="predicted"/>
<keyword evidence="13" id="KW-0407">Ion channel</keyword>
<dbReference type="HOGENOM" id="CLU_012795_1_0_1"/>
<feature type="repeat" description="ANK" evidence="15">
    <location>
        <begin position="90"/>
        <end position="122"/>
    </location>
</feature>
<keyword evidence="11" id="KW-0406">Ion transport</keyword>
<evidence type="ECO:0000313" key="19">
    <source>
        <dbReference type="Proteomes" id="UP000007267"/>
    </source>
</evidence>
<keyword evidence="5" id="KW-0107">Calcium channel</keyword>
<keyword evidence="6 16" id="KW-0812">Transmembrane</keyword>
<evidence type="ECO:0000256" key="10">
    <source>
        <dbReference type="ARBA" id="ARBA00023043"/>
    </source>
</evidence>
<dbReference type="AlphaFoldDB" id="K7GGH9"/>
<feature type="transmembrane region" description="Helical" evidence="16">
    <location>
        <begin position="326"/>
        <end position="351"/>
    </location>
</feature>
<keyword evidence="2" id="KW-0813">Transport</keyword>
<dbReference type="PROSITE" id="PS50297">
    <property type="entry name" value="ANK_REP_REGION"/>
    <property type="match status" value="1"/>
</dbReference>
<evidence type="ECO:0000259" key="17">
    <source>
        <dbReference type="Pfam" id="PF00520"/>
    </source>
</evidence>
<accession>K7GGH9</accession>
<dbReference type="Ensembl" id="ENSPSIT00000019481.1">
    <property type="protein sequence ID" value="ENSPSIP00000019390.1"/>
    <property type="gene ID" value="ENSPSIG00000017096.1"/>
</dbReference>
<comment type="subcellular location">
    <subcellularLocation>
        <location evidence="1">Cell membrane</location>
        <topology evidence="1">Multi-pass membrane protein</topology>
    </subcellularLocation>
</comment>
<evidence type="ECO:0000256" key="1">
    <source>
        <dbReference type="ARBA" id="ARBA00004651"/>
    </source>
</evidence>
<keyword evidence="9 16" id="KW-1133">Transmembrane helix</keyword>
<dbReference type="GO" id="GO:0007015">
    <property type="term" value="P:actin filament organization"/>
    <property type="evidence" value="ECO:0007669"/>
    <property type="project" value="TreeGrafter"/>
</dbReference>
<evidence type="ECO:0000256" key="15">
    <source>
        <dbReference type="PROSITE-ProRule" id="PRU00023"/>
    </source>
</evidence>
<dbReference type="SUPFAM" id="SSF48403">
    <property type="entry name" value="Ankyrin repeat"/>
    <property type="match status" value="1"/>
</dbReference>
<dbReference type="PANTHER" id="PTHR10582:SF6">
    <property type="entry name" value="TRANSIENT RECEPTOR POTENTIAL CATION CHANNEL SUBFAMILY V MEMBER 3"/>
    <property type="match status" value="1"/>
</dbReference>
<dbReference type="GO" id="GO:0098703">
    <property type="term" value="P:calcium ion import across plasma membrane"/>
    <property type="evidence" value="ECO:0007669"/>
    <property type="project" value="TreeGrafter"/>
</dbReference>
<name>K7GGH9_PELSI</name>
<dbReference type="GO" id="GO:0005886">
    <property type="term" value="C:plasma membrane"/>
    <property type="evidence" value="ECO:0007669"/>
    <property type="project" value="UniProtKB-SubCell"/>
</dbReference>
<dbReference type="GeneTree" id="ENSGT00940000158281"/>
<dbReference type="GO" id="GO:0007231">
    <property type="term" value="P:osmosensory signaling pathway"/>
    <property type="evidence" value="ECO:0007669"/>
    <property type="project" value="TreeGrafter"/>
</dbReference>
<evidence type="ECO:0000256" key="14">
    <source>
        <dbReference type="ARBA" id="ARBA00036634"/>
    </source>
</evidence>
<dbReference type="EMBL" id="AGCU01199790">
    <property type="status" value="NOT_ANNOTATED_CDS"/>
    <property type="molecule type" value="Genomic_DNA"/>
</dbReference>
<evidence type="ECO:0000256" key="7">
    <source>
        <dbReference type="ARBA" id="ARBA00022737"/>
    </source>
</evidence>
<dbReference type="GO" id="GO:0005929">
    <property type="term" value="C:cilium"/>
    <property type="evidence" value="ECO:0007669"/>
    <property type="project" value="TreeGrafter"/>
</dbReference>
<dbReference type="GO" id="GO:0005262">
    <property type="term" value="F:calcium channel activity"/>
    <property type="evidence" value="ECO:0007669"/>
    <property type="project" value="UniProtKB-KW"/>
</dbReference>
<dbReference type="Proteomes" id="UP000007267">
    <property type="component" value="Unassembled WGS sequence"/>
</dbReference>
<keyword evidence="8" id="KW-0106">Calcium</keyword>
<evidence type="ECO:0000313" key="18">
    <source>
        <dbReference type="Ensembl" id="ENSPSIP00000019390.1"/>
    </source>
</evidence>
<dbReference type="SMART" id="SM00248">
    <property type="entry name" value="ANK"/>
    <property type="match status" value="4"/>
</dbReference>
<evidence type="ECO:0000256" key="12">
    <source>
        <dbReference type="ARBA" id="ARBA00023136"/>
    </source>
</evidence>
<evidence type="ECO:0000256" key="16">
    <source>
        <dbReference type="SAM" id="Phobius"/>
    </source>
</evidence>
<evidence type="ECO:0000256" key="3">
    <source>
        <dbReference type="ARBA" id="ARBA00022475"/>
    </source>
</evidence>
<evidence type="ECO:0000256" key="9">
    <source>
        <dbReference type="ARBA" id="ARBA00022989"/>
    </source>
</evidence>
<feature type="transmembrane region" description="Helical" evidence="16">
    <location>
        <begin position="474"/>
        <end position="496"/>
    </location>
</feature>
<reference evidence="19" key="2">
    <citation type="journal article" date="2013" name="Nat. Genet.">
        <title>The draft genomes of soft-shell turtle and green sea turtle yield insights into the development and evolution of the turtle-specific body plan.</title>
        <authorList>
            <person name="Wang Z."/>
            <person name="Pascual-Anaya J."/>
            <person name="Zadissa A."/>
            <person name="Li W."/>
            <person name="Niimura Y."/>
            <person name="Huang Z."/>
            <person name="Li C."/>
            <person name="White S."/>
            <person name="Xiong Z."/>
            <person name="Fang D."/>
            <person name="Wang B."/>
            <person name="Ming Y."/>
            <person name="Chen Y."/>
            <person name="Zheng Y."/>
            <person name="Kuraku S."/>
            <person name="Pignatelli M."/>
            <person name="Herrero J."/>
            <person name="Beal K."/>
            <person name="Nozawa M."/>
            <person name="Li Q."/>
            <person name="Wang J."/>
            <person name="Zhang H."/>
            <person name="Yu L."/>
            <person name="Shigenobu S."/>
            <person name="Wang J."/>
            <person name="Liu J."/>
            <person name="Flicek P."/>
            <person name="Searle S."/>
            <person name="Wang J."/>
            <person name="Kuratani S."/>
            <person name="Yin Y."/>
            <person name="Aken B."/>
            <person name="Zhang G."/>
            <person name="Irie N."/>
        </authorList>
    </citation>
    <scope>NUCLEOTIDE SEQUENCE [LARGE SCALE GENOMIC DNA]</scope>
    <source>
        <strain evidence="19">Daiwa-1</strain>
    </source>
</reference>
<dbReference type="InterPro" id="IPR036770">
    <property type="entry name" value="Ankyrin_rpt-contain_sf"/>
</dbReference>
<dbReference type="InterPro" id="IPR002110">
    <property type="entry name" value="Ankyrin_rpt"/>
</dbReference>
<dbReference type="eggNOG" id="KOG3676">
    <property type="taxonomic scope" value="Eukaryota"/>
</dbReference>
<dbReference type="OMA" id="ECHASIH"/>
<evidence type="ECO:0000256" key="6">
    <source>
        <dbReference type="ARBA" id="ARBA00022692"/>
    </source>
</evidence>
<dbReference type="Pfam" id="PF00520">
    <property type="entry name" value="Ion_trans"/>
    <property type="match status" value="1"/>
</dbReference>
<evidence type="ECO:0000256" key="4">
    <source>
        <dbReference type="ARBA" id="ARBA00022568"/>
    </source>
</evidence>